<feature type="transmembrane region" description="Helical" evidence="6">
    <location>
        <begin position="12"/>
        <end position="35"/>
    </location>
</feature>
<name>A0AAE0KXR5_9CHLO</name>
<dbReference type="InterPro" id="IPR013122">
    <property type="entry name" value="PKD1_2_channel"/>
</dbReference>
<dbReference type="Proteomes" id="UP001190700">
    <property type="component" value="Unassembled WGS sequence"/>
</dbReference>
<keyword evidence="9" id="KW-1185">Reference proteome</keyword>
<keyword evidence="4 6" id="KW-0472">Membrane</keyword>
<keyword evidence="2 6" id="KW-0812">Transmembrane</keyword>
<evidence type="ECO:0000256" key="6">
    <source>
        <dbReference type="SAM" id="Phobius"/>
    </source>
</evidence>
<feature type="region of interest" description="Disordered" evidence="5">
    <location>
        <begin position="175"/>
        <end position="196"/>
    </location>
</feature>
<reference evidence="8 9" key="1">
    <citation type="journal article" date="2015" name="Genome Biol. Evol.">
        <title>Comparative Genomics of a Bacterivorous Green Alga Reveals Evolutionary Causalities and Consequences of Phago-Mixotrophic Mode of Nutrition.</title>
        <authorList>
            <person name="Burns J.A."/>
            <person name="Paasch A."/>
            <person name="Narechania A."/>
            <person name="Kim E."/>
        </authorList>
    </citation>
    <scope>NUCLEOTIDE SEQUENCE [LARGE SCALE GENOMIC DNA]</scope>
    <source>
        <strain evidence="8 9">PLY_AMNH</strain>
    </source>
</reference>
<sequence length="196" mass="21507">MITRTVRQAGTDLINFLGLLVTILVIYAVMGHILFGSSMESFSRLDEAFRTCFVMMLGDTAFSEELDSNHSNASIGNIFFTTFMILVFLFLLSALLGIIVSAMDQVKEDNINVEKADLFSDLGQISMYYLKAGSAGVKHLLARLGLGHSAWQNKISEATLLRQLEHWESMTRAGINADDAAGSDKAKKKSSKPDSS</sequence>
<evidence type="ECO:0000313" key="8">
    <source>
        <dbReference type="EMBL" id="KAK3264646.1"/>
    </source>
</evidence>
<evidence type="ECO:0000313" key="9">
    <source>
        <dbReference type="Proteomes" id="UP001190700"/>
    </source>
</evidence>
<dbReference type="GO" id="GO:0016020">
    <property type="term" value="C:membrane"/>
    <property type="evidence" value="ECO:0007669"/>
    <property type="project" value="UniProtKB-SubCell"/>
</dbReference>
<gene>
    <name evidence="8" type="ORF">CYMTET_26628</name>
</gene>
<accession>A0AAE0KXR5</accession>
<evidence type="ECO:0000256" key="2">
    <source>
        <dbReference type="ARBA" id="ARBA00022692"/>
    </source>
</evidence>
<dbReference type="SUPFAM" id="SSF81324">
    <property type="entry name" value="Voltage-gated potassium channels"/>
    <property type="match status" value="1"/>
</dbReference>
<evidence type="ECO:0000256" key="1">
    <source>
        <dbReference type="ARBA" id="ARBA00004141"/>
    </source>
</evidence>
<feature type="non-terminal residue" evidence="8">
    <location>
        <position position="196"/>
    </location>
</feature>
<organism evidence="8 9">
    <name type="scientific">Cymbomonas tetramitiformis</name>
    <dbReference type="NCBI Taxonomy" id="36881"/>
    <lineage>
        <taxon>Eukaryota</taxon>
        <taxon>Viridiplantae</taxon>
        <taxon>Chlorophyta</taxon>
        <taxon>Pyramimonadophyceae</taxon>
        <taxon>Pyramimonadales</taxon>
        <taxon>Pyramimonadaceae</taxon>
        <taxon>Cymbomonas</taxon>
    </lineage>
</organism>
<evidence type="ECO:0000259" key="7">
    <source>
        <dbReference type="Pfam" id="PF08016"/>
    </source>
</evidence>
<comment type="caution">
    <text evidence="8">The sequence shown here is derived from an EMBL/GenBank/DDBJ whole genome shotgun (WGS) entry which is preliminary data.</text>
</comment>
<protein>
    <recommendedName>
        <fullName evidence="7">Polycystin cation channel PKD1/PKD2 domain-containing protein</fullName>
    </recommendedName>
</protein>
<dbReference type="EMBL" id="LGRX02014427">
    <property type="protein sequence ID" value="KAK3264646.1"/>
    <property type="molecule type" value="Genomic_DNA"/>
</dbReference>
<dbReference type="Gene3D" id="1.10.287.70">
    <property type="match status" value="1"/>
</dbReference>
<evidence type="ECO:0000256" key="5">
    <source>
        <dbReference type="SAM" id="MobiDB-lite"/>
    </source>
</evidence>
<dbReference type="InterPro" id="IPR051223">
    <property type="entry name" value="Polycystin"/>
</dbReference>
<dbReference type="AlphaFoldDB" id="A0AAE0KXR5"/>
<evidence type="ECO:0000256" key="4">
    <source>
        <dbReference type="ARBA" id="ARBA00023136"/>
    </source>
</evidence>
<dbReference type="Pfam" id="PF08016">
    <property type="entry name" value="PKD_channel"/>
    <property type="match status" value="1"/>
</dbReference>
<comment type="subcellular location">
    <subcellularLocation>
        <location evidence="1">Membrane</location>
        <topology evidence="1">Multi-pass membrane protein</topology>
    </subcellularLocation>
</comment>
<dbReference type="PANTHER" id="PTHR10877:SF183">
    <property type="entry name" value="AT14535P-RELATED"/>
    <property type="match status" value="1"/>
</dbReference>
<feature type="transmembrane region" description="Helical" evidence="6">
    <location>
        <begin position="78"/>
        <end position="100"/>
    </location>
</feature>
<keyword evidence="3 6" id="KW-1133">Transmembrane helix</keyword>
<dbReference type="PANTHER" id="PTHR10877">
    <property type="entry name" value="POLYCYSTIN FAMILY MEMBER"/>
    <property type="match status" value="1"/>
</dbReference>
<evidence type="ECO:0000256" key="3">
    <source>
        <dbReference type="ARBA" id="ARBA00022989"/>
    </source>
</evidence>
<proteinExistence type="predicted"/>
<feature type="domain" description="Polycystin cation channel PKD1/PKD2" evidence="7">
    <location>
        <begin position="2"/>
        <end position="106"/>
    </location>
</feature>